<dbReference type="SUPFAM" id="SSF51161">
    <property type="entry name" value="Trimeric LpxA-like enzymes"/>
    <property type="match status" value="1"/>
</dbReference>
<evidence type="ECO:0000259" key="3">
    <source>
        <dbReference type="Pfam" id="PF00483"/>
    </source>
</evidence>
<evidence type="ECO:0000313" key="5">
    <source>
        <dbReference type="EMBL" id="SFU49840.1"/>
    </source>
</evidence>
<accession>A0A1I7GN21</accession>
<dbReference type="AlphaFoldDB" id="A0A1I7GN21"/>
<dbReference type="PANTHER" id="PTHR43523">
    <property type="entry name" value="GLUCOSE-1-PHOSPHATE ADENYLYLTRANSFERASE-RELATED"/>
    <property type="match status" value="1"/>
</dbReference>
<dbReference type="Proteomes" id="UP000198817">
    <property type="component" value="Unassembled WGS sequence"/>
</dbReference>
<organism evidence="5 6">
    <name type="scientific">Eubacterium pyruvativorans</name>
    <dbReference type="NCBI Taxonomy" id="155865"/>
    <lineage>
        <taxon>Bacteria</taxon>
        <taxon>Bacillati</taxon>
        <taxon>Bacillota</taxon>
        <taxon>Clostridia</taxon>
        <taxon>Eubacteriales</taxon>
        <taxon>Eubacteriaceae</taxon>
        <taxon>Eubacterium</taxon>
    </lineage>
</organism>
<evidence type="ECO:0000313" key="6">
    <source>
        <dbReference type="Proteomes" id="UP000198817"/>
    </source>
</evidence>
<dbReference type="InterPro" id="IPR011004">
    <property type="entry name" value="Trimer_LpxA-like_sf"/>
</dbReference>
<reference evidence="5 6" key="1">
    <citation type="submission" date="2016-10" db="EMBL/GenBank/DDBJ databases">
        <authorList>
            <person name="de Groot N.N."/>
        </authorList>
    </citation>
    <scope>NUCLEOTIDE SEQUENCE [LARGE SCALE GENOMIC DNA]</scope>
    <source>
        <strain evidence="5 6">KHGC13</strain>
    </source>
</reference>
<dbReference type="InterPro" id="IPR011832">
    <property type="entry name" value="GlgDAde_trans"/>
</dbReference>
<comment type="similarity">
    <text evidence="1">Belongs to the bacterial/plant glucose-1-phosphate adenylyltransferase family.</text>
</comment>
<dbReference type="PANTHER" id="PTHR43523:SF6">
    <property type="entry name" value="GLYCOGEN BIOSYNTHESIS PROTEIN GLGD"/>
    <property type="match status" value="1"/>
</dbReference>
<dbReference type="InterPro" id="IPR056818">
    <property type="entry name" value="GlmU/GlgC-like_hexapep"/>
</dbReference>
<evidence type="ECO:0000256" key="1">
    <source>
        <dbReference type="ARBA" id="ARBA00010443"/>
    </source>
</evidence>
<dbReference type="Pfam" id="PF24894">
    <property type="entry name" value="Hexapep_GlmU"/>
    <property type="match status" value="1"/>
</dbReference>
<keyword evidence="5" id="KW-0808">Transferase</keyword>
<keyword evidence="6" id="KW-1185">Reference proteome</keyword>
<dbReference type="RefSeq" id="WP_090470889.1">
    <property type="nucleotide sequence ID" value="NZ_FOWF01000008.1"/>
</dbReference>
<dbReference type="GO" id="GO:0005978">
    <property type="term" value="P:glycogen biosynthetic process"/>
    <property type="evidence" value="ECO:0007669"/>
    <property type="project" value="UniProtKB-KW"/>
</dbReference>
<dbReference type="Gene3D" id="3.90.550.10">
    <property type="entry name" value="Spore Coat Polysaccharide Biosynthesis Protein SpsA, Chain A"/>
    <property type="match status" value="1"/>
</dbReference>
<dbReference type="CDD" id="cd04651">
    <property type="entry name" value="LbH_G1P_AT_C"/>
    <property type="match status" value="1"/>
</dbReference>
<proteinExistence type="inferred from homology"/>
<feature type="domain" description="Nucleotidyl transferase" evidence="3">
    <location>
        <begin position="16"/>
        <end position="176"/>
    </location>
</feature>
<dbReference type="GO" id="GO:0008878">
    <property type="term" value="F:glucose-1-phosphate adenylyltransferase activity"/>
    <property type="evidence" value="ECO:0007669"/>
    <property type="project" value="InterPro"/>
</dbReference>
<gene>
    <name evidence="5" type="ORF">SAMN05216508_10822</name>
</gene>
<dbReference type="InterPro" id="IPR005835">
    <property type="entry name" value="NTP_transferase_dom"/>
</dbReference>
<dbReference type="SUPFAM" id="SSF53448">
    <property type="entry name" value="Nucleotide-diphospho-sugar transferases"/>
    <property type="match status" value="1"/>
</dbReference>
<dbReference type="InterPro" id="IPR029044">
    <property type="entry name" value="Nucleotide-diphossugar_trans"/>
</dbReference>
<dbReference type="InterPro" id="IPR011831">
    <property type="entry name" value="ADP-Glc_PPase"/>
</dbReference>
<dbReference type="EMBL" id="FPBT01000008">
    <property type="protein sequence ID" value="SFU49840.1"/>
    <property type="molecule type" value="Genomic_DNA"/>
</dbReference>
<dbReference type="Pfam" id="PF00483">
    <property type="entry name" value="NTP_transferase"/>
    <property type="match status" value="1"/>
</dbReference>
<evidence type="ECO:0000256" key="2">
    <source>
        <dbReference type="ARBA" id="ARBA00023056"/>
    </source>
</evidence>
<dbReference type="OrthoDB" id="9801810at2"/>
<name>A0A1I7GN21_9FIRM</name>
<dbReference type="STRING" id="155865.SAMN05216515_10846"/>
<sequence length="372" mass="42017">MDMAGVIFADTYDVELDQLTEKRNLAAVPFGSRYRLIDFALSNLANSGVRNIGIITSINYQSMMSHVRGGMDWDLERKRSGLSVLPPFATMGAGDVYHNRLHALEANLNFLRNLEEKYVILCSCNYVANINYRKMLDFHIRTEARLTMLTSSRLRFNQKGVRCGCMRANDDGRVTDVAVTKDLEPGWDLSMNTFIMEREDLVELLYDAIRTGKESFRRDIADKLAQTDRVMEYRAEEEALLIDSLQGYFQANLALLDGETRRGLFASKNGAIITKVHDSWPTKYGDQAKVENSLIADGALVEGTVRNSILFRGVHIAEGATVENSIIFQNATVSEGARLNYVLADKNVFVEPDRILSGYITHPFFLERNTRI</sequence>
<keyword evidence="5" id="KW-0548">Nucleotidyltransferase</keyword>
<dbReference type="Gene3D" id="2.160.10.10">
    <property type="entry name" value="Hexapeptide repeat proteins"/>
    <property type="match status" value="1"/>
</dbReference>
<keyword evidence="2" id="KW-0320">Glycogen biosynthesis</keyword>
<dbReference type="NCBIfam" id="TIGR02092">
    <property type="entry name" value="glgD"/>
    <property type="match status" value="1"/>
</dbReference>
<evidence type="ECO:0000259" key="4">
    <source>
        <dbReference type="Pfam" id="PF24894"/>
    </source>
</evidence>
<feature type="domain" description="Glucose-1-phosphate adenylyltransferase/Bifunctional protein GlmU-like C-terminal hexapeptide" evidence="4">
    <location>
        <begin position="285"/>
        <end position="353"/>
    </location>
</feature>
<protein>
    <submittedName>
        <fullName evidence="5">Glucose-1-phosphate adenylyltransferase</fullName>
    </submittedName>
</protein>